<reference evidence="2" key="1">
    <citation type="journal article" date="2024" name="Proc. Natl. Acad. Sci. U.S.A.">
        <title>Extraordinary preservation of gene collinearity over three hundred million years revealed in homosporous lycophytes.</title>
        <authorList>
            <person name="Li C."/>
            <person name="Wickell D."/>
            <person name="Kuo L.Y."/>
            <person name="Chen X."/>
            <person name="Nie B."/>
            <person name="Liao X."/>
            <person name="Peng D."/>
            <person name="Ji J."/>
            <person name="Jenkins J."/>
            <person name="Williams M."/>
            <person name="Shu S."/>
            <person name="Plott C."/>
            <person name="Barry K."/>
            <person name="Rajasekar S."/>
            <person name="Grimwood J."/>
            <person name="Han X."/>
            <person name="Sun S."/>
            <person name="Hou Z."/>
            <person name="He W."/>
            <person name="Dai G."/>
            <person name="Sun C."/>
            <person name="Schmutz J."/>
            <person name="Leebens-Mack J.H."/>
            <person name="Li F.W."/>
            <person name="Wang L."/>
        </authorList>
    </citation>
    <scope>NUCLEOTIDE SEQUENCE [LARGE SCALE GENOMIC DNA]</scope>
    <source>
        <strain evidence="2">cv. PW_Plant_1</strain>
    </source>
</reference>
<dbReference type="Proteomes" id="UP001162992">
    <property type="component" value="Chromosome 21"/>
</dbReference>
<accession>A0ACC2AKJ0</accession>
<dbReference type="EMBL" id="CM055112">
    <property type="protein sequence ID" value="KAJ7517637.1"/>
    <property type="molecule type" value="Genomic_DNA"/>
</dbReference>
<evidence type="ECO:0000313" key="1">
    <source>
        <dbReference type="EMBL" id="KAJ7517637.1"/>
    </source>
</evidence>
<name>A0ACC2AKJ0_DIPCM</name>
<gene>
    <name evidence="1" type="ORF">O6H91_21G032600</name>
</gene>
<proteinExistence type="predicted"/>
<comment type="caution">
    <text evidence="1">The sequence shown here is derived from an EMBL/GenBank/DDBJ whole genome shotgun (WGS) entry which is preliminary data.</text>
</comment>
<organism evidence="1 2">
    <name type="scientific">Diphasiastrum complanatum</name>
    <name type="common">Issler's clubmoss</name>
    <name type="synonym">Lycopodium complanatum</name>
    <dbReference type="NCBI Taxonomy" id="34168"/>
    <lineage>
        <taxon>Eukaryota</taxon>
        <taxon>Viridiplantae</taxon>
        <taxon>Streptophyta</taxon>
        <taxon>Embryophyta</taxon>
        <taxon>Tracheophyta</taxon>
        <taxon>Lycopodiopsida</taxon>
        <taxon>Lycopodiales</taxon>
        <taxon>Lycopodiaceae</taxon>
        <taxon>Lycopodioideae</taxon>
        <taxon>Diphasiastrum</taxon>
    </lineage>
</organism>
<evidence type="ECO:0000313" key="2">
    <source>
        <dbReference type="Proteomes" id="UP001162992"/>
    </source>
</evidence>
<protein>
    <submittedName>
        <fullName evidence="1">Uncharacterized protein</fullName>
    </submittedName>
</protein>
<keyword evidence="2" id="KW-1185">Reference proteome</keyword>
<sequence length="157" mass="17705">MPLRWCLSAICAKVLGLPYDHALDIWSVGCCLFELYTGKVLFPGPSNNDMVKLHMELKGPFPKKMLKKAAFRDQHFDQDYNFCAIEEDPVTKKMVKRVLANVKPLDVGALISSSCTVDEDSKMVVNFKDLLDKIFILDPDKRLTVSQALSHPFITGK</sequence>